<comment type="caution">
    <text evidence="1">The sequence shown here is derived from an EMBL/GenBank/DDBJ whole genome shotgun (WGS) entry which is preliminary data.</text>
</comment>
<proteinExistence type="predicted"/>
<reference evidence="1" key="1">
    <citation type="journal article" date="2020" name="bioRxiv">
        <title>Comparative genomics of Chlamydomonas.</title>
        <authorList>
            <person name="Craig R.J."/>
            <person name="Hasan A.R."/>
            <person name="Ness R.W."/>
            <person name="Keightley P.D."/>
        </authorList>
    </citation>
    <scope>NUCLEOTIDE SEQUENCE</scope>
    <source>
        <strain evidence="1">CCAP 11/70</strain>
    </source>
</reference>
<evidence type="ECO:0000313" key="1">
    <source>
        <dbReference type="EMBL" id="KAG2488384.1"/>
    </source>
</evidence>
<dbReference type="Proteomes" id="UP000612055">
    <property type="component" value="Unassembled WGS sequence"/>
</dbReference>
<organism evidence="1 2">
    <name type="scientific">Edaphochlamys debaryana</name>
    <dbReference type="NCBI Taxonomy" id="47281"/>
    <lineage>
        <taxon>Eukaryota</taxon>
        <taxon>Viridiplantae</taxon>
        <taxon>Chlorophyta</taxon>
        <taxon>core chlorophytes</taxon>
        <taxon>Chlorophyceae</taxon>
        <taxon>CS clade</taxon>
        <taxon>Chlamydomonadales</taxon>
        <taxon>Chlamydomonadales incertae sedis</taxon>
        <taxon>Edaphochlamys</taxon>
    </lineage>
</organism>
<keyword evidence="2" id="KW-1185">Reference proteome</keyword>
<evidence type="ECO:0000313" key="2">
    <source>
        <dbReference type="Proteomes" id="UP000612055"/>
    </source>
</evidence>
<accession>A0A835XRF8</accession>
<sequence>MLALDLDAAESFIAATPDTSDALVTQMLARQGFGYTDPGLRYHIPHALPRHFHVFDGRSPAELPELNSESAFLECDKGEVLRTEALAIPPAERMWLLEHTAAMHMCAQGRPVQEVAAEMTRRAETHMALLALAASLQTDPRVASRTMAMWEVMREVVCARPRPPPRP</sequence>
<dbReference type="AlphaFoldDB" id="A0A835XRF8"/>
<gene>
    <name evidence="1" type="ORF">HYH03_013071</name>
</gene>
<dbReference type="EMBL" id="JAEHOE010000084">
    <property type="protein sequence ID" value="KAG2488384.1"/>
    <property type="molecule type" value="Genomic_DNA"/>
</dbReference>
<name>A0A835XRF8_9CHLO</name>
<protein>
    <submittedName>
        <fullName evidence="1">Uncharacterized protein</fullName>
    </submittedName>
</protein>
<dbReference type="OrthoDB" id="421979at2759"/>